<accession>A0A7X9SMC3</accession>
<comment type="caution">
    <text evidence="1">The sequence shown here is derived from an EMBL/GenBank/DDBJ whole genome shotgun (WGS) entry which is preliminary data.</text>
</comment>
<sequence length="97" mass="11364">MIRKLIIKFKDGSKVTYTIRKNYVDPMQYFNRHTASTMESAILQIYPKMYNPPIDFLALIQSKETQRLVQEDETGMLTINSALRKVKESFSGKEKEK</sequence>
<evidence type="ECO:0000313" key="2">
    <source>
        <dbReference type="Proteomes" id="UP000587880"/>
    </source>
</evidence>
<name>A0A7X9SMC3_CLOBE</name>
<protein>
    <submittedName>
        <fullName evidence="1">Uncharacterized protein</fullName>
    </submittedName>
</protein>
<dbReference type="Proteomes" id="UP000587880">
    <property type="component" value="Unassembled WGS sequence"/>
</dbReference>
<dbReference type="RefSeq" id="WP_168981515.1">
    <property type="nucleotide sequence ID" value="NZ_JABAGD010000010.1"/>
</dbReference>
<organism evidence="1 2">
    <name type="scientific">Clostridium beijerinckii</name>
    <name type="common">Clostridium MP</name>
    <dbReference type="NCBI Taxonomy" id="1520"/>
    <lineage>
        <taxon>Bacteria</taxon>
        <taxon>Bacillati</taxon>
        <taxon>Bacillota</taxon>
        <taxon>Clostridia</taxon>
        <taxon>Eubacteriales</taxon>
        <taxon>Clostridiaceae</taxon>
        <taxon>Clostridium</taxon>
    </lineage>
</organism>
<proteinExistence type="predicted"/>
<dbReference type="EMBL" id="JABAGD010000010">
    <property type="protein sequence ID" value="NMF04536.1"/>
    <property type="molecule type" value="Genomic_DNA"/>
</dbReference>
<evidence type="ECO:0000313" key="1">
    <source>
        <dbReference type="EMBL" id="NMF04536.1"/>
    </source>
</evidence>
<reference evidence="1 2" key="1">
    <citation type="submission" date="2020-04" db="EMBL/GenBank/DDBJ databases">
        <authorList>
            <person name="Hitch T.C.A."/>
            <person name="Wylensek D."/>
            <person name="Clavel T."/>
        </authorList>
    </citation>
    <scope>NUCLEOTIDE SEQUENCE [LARGE SCALE GENOMIC DNA]</scope>
    <source>
        <strain evidence="1 2">WB01_NA02</strain>
    </source>
</reference>
<gene>
    <name evidence="1" type="ORF">HF849_07130</name>
</gene>
<dbReference type="AlphaFoldDB" id="A0A7X9SMC3"/>